<reference evidence="1 2" key="1">
    <citation type="submission" date="2005-12" db="EMBL/GenBank/DDBJ databases">
        <authorList>
            <person name="Moran M.A."/>
            <person name="Ferriera S."/>
            <person name="Johnson J."/>
            <person name="Kravitz S."/>
            <person name="Halpern A."/>
            <person name="Remington K."/>
            <person name="Beeson K."/>
            <person name="Tran B."/>
            <person name="Rogers Y.-H."/>
            <person name="Friedman R."/>
            <person name="Venter J.C."/>
        </authorList>
    </citation>
    <scope>NUCLEOTIDE SEQUENCE [LARGE SCALE GENOMIC DNA]</scope>
    <source>
        <strain evidence="2">ATCC BAA-591 / DSM 15170 / ISM</strain>
    </source>
</reference>
<keyword evidence="2" id="KW-1185">Reference proteome</keyword>
<dbReference type="Proteomes" id="UP000005954">
    <property type="component" value="Unassembled WGS sequence"/>
</dbReference>
<proteinExistence type="predicted"/>
<dbReference type="HOGENOM" id="CLU_2773344_0_0_5"/>
<dbReference type="EMBL" id="AALY01000001">
    <property type="protein sequence ID" value="EAP78161.1"/>
    <property type="molecule type" value="Genomic_DNA"/>
</dbReference>
<organism evidence="1 2">
    <name type="scientific">Roseovarius nubinhibens (strain ATCC BAA-591 / DSM 15170 / ISM)</name>
    <dbReference type="NCBI Taxonomy" id="89187"/>
    <lineage>
        <taxon>Bacteria</taxon>
        <taxon>Pseudomonadati</taxon>
        <taxon>Pseudomonadota</taxon>
        <taxon>Alphaproteobacteria</taxon>
        <taxon>Rhodobacterales</taxon>
        <taxon>Roseobacteraceae</taxon>
        <taxon>Roseovarius</taxon>
    </lineage>
</organism>
<dbReference type="STRING" id="89187.ISM_07690"/>
<evidence type="ECO:0000313" key="1">
    <source>
        <dbReference type="EMBL" id="EAP78161.1"/>
    </source>
</evidence>
<protein>
    <submittedName>
        <fullName evidence="1">Uncharacterized protein</fullName>
    </submittedName>
</protein>
<dbReference type="AlphaFoldDB" id="A3SLD0"/>
<comment type="caution">
    <text evidence="1">The sequence shown here is derived from an EMBL/GenBank/DDBJ whole genome shotgun (WGS) entry which is preliminary data.</text>
</comment>
<evidence type="ECO:0000313" key="2">
    <source>
        <dbReference type="Proteomes" id="UP000005954"/>
    </source>
</evidence>
<gene>
    <name evidence="1" type="ORF">ISM_07690</name>
</gene>
<name>A3SLD0_ROSNI</name>
<accession>A3SLD0</accession>
<sequence length="69" mass="7878">MSERFWIAFPIPLKRRKPRGLRGFFGVLVAGGRSELNLRGSQDKLVAGKRNQLNLLIFAPDFSAWRYAS</sequence>